<evidence type="ECO:0000256" key="2">
    <source>
        <dbReference type="ARBA" id="ARBA00011044"/>
    </source>
</evidence>
<dbReference type="GeneID" id="64054305"/>
<gene>
    <name evidence="11" type="ORF">TEHN7118_1451</name>
</gene>
<keyword evidence="6" id="KW-0238">DNA-binding</keyword>
<evidence type="ECO:0000313" key="11">
    <source>
        <dbReference type="EMBL" id="GBD68645.1"/>
    </source>
</evidence>
<evidence type="ECO:0000259" key="9">
    <source>
        <dbReference type="Pfam" id="PF07282"/>
    </source>
</evidence>
<proteinExistence type="inferred from homology"/>
<evidence type="ECO:0000256" key="1">
    <source>
        <dbReference type="ARBA" id="ARBA00008761"/>
    </source>
</evidence>
<dbReference type="InterPro" id="IPR051399">
    <property type="entry name" value="RNA-guided_DNA_endo/Transpos"/>
</dbReference>
<dbReference type="EMBL" id="BDEC01000059">
    <property type="protein sequence ID" value="GBD68645.1"/>
    <property type="molecule type" value="Genomic_DNA"/>
</dbReference>
<dbReference type="AlphaFoldDB" id="A0A2H6CNT0"/>
<comment type="caution">
    <text evidence="11">The sequence shown here is derived from an EMBL/GenBank/DDBJ whole genome shotgun (WGS) entry which is preliminary data.</text>
</comment>
<feature type="domain" description="Cas12f1-like TNB" evidence="9">
    <location>
        <begin position="303"/>
        <end position="369"/>
    </location>
</feature>
<dbReference type="Pfam" id="PF01385">
    <property type="entry name" value="OrfB_IS605"/>
    <property type="match status" value="1"/>
</dbReference>
<evidence type="ECO:0000259" key="10">
    <source>
        <dbReference type="Pfam" id="PF12323"/>
    </source>
</evidence>
<evidence type="ECO:0000259" key="8">
    <source>
        <dbReference type="Pfam" id="PF01385"/>
    </source>
</evidence>
<evidence type="ECO:0000256" key="4">
    <source>
        <dbReference type="ARBA" id="ARBA00022723"/>
    </source>
</evidence>
<dbReference type="GO" id="GO:0006310">
    <property type="term" value="P:DNA recombination"/>
    <property type="evidence" value="ECO:0007669"/>
    <property type="project" value="UniProtKB-KW"/>
</dbReference>
<dbReference type="RefSeq" id="WP_014125095.1">
    <property type="nucleotide sequence ID" value="NZ_BAABQP010000001.1"/>
</dbReference>
<feature type="domain" description="Transposase putative helix-turn-helix" evidence="10">
    <location>
        <begin position="1"/>
        <end position="45"/>
    </location>
</feature>
<dbReference type="InterPro" id="IPR021027">
    <property type="entry name" value="Transposase_put_HTH"/>
</dbReference>
<dbReference type="GO" id="GO:0032196">
    <property type="term" value="P:transposition"/>
    <property type="evidence" value="ECO:0007669"/>
    <property type="project" value="UniProtKB-KW"/>
</dbReference>
<dbReference type="InterPro" id="IPR010095">
    <property type="entry name" value="Cas12f1-like_TNB"/>
</dbReference>
<comment type="similarity">
    <text evidence="1">In the C-terminal section; belongs to the transposase 35 family.</text>
</comment>
<evidence type="ECO:0000256" key="5">
    <source>
        <dbReference type="ARBA" id="ARBA00022833"/>
    </source>
</evidence>
<keyword evidence="12" id="KW-1185">Reference proteome</keyword>
<evidence type="ECO:0000256" key="6">
    <source>
        <dbReference type="ARBA" id="ARBA00023125"/>
    </source>
</evidence>
<dbReference type="PANTHER" id="PTHR30405:SF11">
    <property type="entry name" value="RNA-GUIDED DNA ENDONUCLEASE RV2885C-RELATED"/>
    <property type="match status" value="1"/>
</dbReference>
<dbReference type="GO" id="GO:0046872">
    <property type="term" value="F:metal ion binding"/>
    <property type="evidence" value="ECO:0007669"/>
    <property type="project" value="UniProtKB-KW"/>
</dbReference>
<dbReference type="Proteomes" id="UP000236214">
    <property type="component" value="Unassembled WGS sequence"/>
</dbReference>
<keyword evidence="4" id="KW-0479">Metal-binding</keyword>
<dbReference type="Pfam" id="PF07282">
    <property type="entry name" value="Cas12f1-like_TNB"/>
    <property type="match status" value="1"/>
</dbReference>
<protein>
    <submittedName>
        <fullName evidence="11">Uncharacterized protein</fullName>
    </submittedName>
</protein>
<evidence type="ECO:0000256" key="3">
    <source>
        <dbReference type="ARBA" id="ARBA00022578"/>
    </source>
</evidence>
<accession>A0A2H6CNT0</accession>
<dbReference type="GO" id="GO:0003677">
    <property type="term" value="F:DNA binding"/>
    <property type="evidence" value="ECO:0007669"/>
    <property type="project" value="UniProtKB-KW"/>
</dbReference>
<dbReference type="Pfam" id="PF12323">
    <property type="entry name" value="HTH_OrfB_IS605"/>
    <property type="match status" value="1"/>
</dbReference>
<sequence>MYKGIECKIYPNQQQADIIQMTFGHTRFIWNQMLGMLNERYQNNKALKMLSYCTLSSLIPQLKREHTWLKDVDSVAIQCSVKTLSETFERFFKGFCRYPKFKSRKQHQQSYLSTIRGQNIRLNYNQRYIKLPKLGWVKCKPSVQHIENERIQSVTVKQRPSGKYTISVLVTSENQALTKTGKSVGIDLGVSDFAITSDGHKYPSQKLHLKYQRQLHYWEKRMARRRLKAKAAGIDLKDAKNYQKSRQHVARIHEKITNTRKNDIHKITTDLVENYDDIVIEDLKTSNMLKNHKLARSIASQSWHLFKTILTYKCRIYGKQLRCVNPYKTSQYCSNCGYDSGKKALAIRHWTCPSCHTNHDRDINAAQNIRNIGLEQALVK</sequence>
<dbReference type="NCBIfam" id="TIGR01766">
    <property type="entry name" value="IS200/IS605 family accessory protein TnpB-like domain"/>
    <property type="match status" value="1"/>
</dbReference>
<feature type="domain" description="Probable transposase IS891/IS1136/IS1341" evidence="8">
    <location>
        <begin position="169"/>
        <end position="291"/>
    </location>
</feature>
<dbReference type="NCBIfam" id="NF040570">
    <property type="entry name" value="guided_TnpB"/>
    <property type="match status" value="1"/>
</dbReference>
<evidence type="ECO:0000313" key="12">
    <source>
        <dbReference type="Proteomes" id="UP000236214"/>
    </source>
</evidence>
<organism evidence="11 12">
    <name type="scientific">Tetragenococcus halophilus subsp. halophilus</name>
    <dbReference type="NCBI Taxonomy" id="1513897"/>
    <lineage>
        <taxon>Bacteria</taxon>
        <taxon>Bacillati</taxon>
        <taxon>Bacillota</taxon>
        <taxon>Bacilli</taxon>
        <taxon>Lactobacillales</taxon>
        <taxon>Enterococcaceae</taxon>
        <taxon>Tetragenococcus</taxon>
    </lineage>
</organism>
<dbReference type="InterPro" id="IPR001959">
    <property type="entry name" value="Transposase"/>
</dbReference>
<keyword evidence="3" id="KW-0815">Transposition</keyword>
<keyword evidence="5" id="KW-0862">Zinc</keyword>
<name>A0A2H6CNT0_TETHA</name>
<evidence type="ECO:0000256" key="7">
    <source>
        <dbReference type="ARBA" id="ARBA00023172"/>
    </source>
</evidence>
<reference evidence="11 12" key="1">
    <citation type="submission" date="2016-05" db="EMBL/GenBank/DDBJ databases">
        <title>Whole genome sequencing of Tetragenococcus halophilus subsp. halophilus NISL 7118.</title>
        <authorList>
            <person name="Shiwa Y."/>
            <person name="Nishimura I."/>
            <person name="Yoshikawa H."/>
            <person name="Koyama Y."/>
            <person name="Oguma T."/>
        </authorList>
    </citation>
    <scope>NUCLEOTIDE SEQUENCE [LARGE SCALE GENOMIC DNA]</scope>
    <source>
        <strain evidence="11 12">NISL 7118</strain>
    </source>
</reference>
<comment type="similarity">
    <text evidence="2">In the N-terminal section; belongs to the transposase 2 family.</text>
</comment>
<dbReference type="PANTHER" id="PTHR30405">
    <property type="entry name" value="TRANSPOSASE"/>
    <property type="match status" value="1"/>
</dbReference>
<keyword evidence="7" id="KW-0233">DNA recombination</keyword>